<comment type="similarity">
    <text evidence="1">Belongs to the shaker potassium channel beta subunit family.</text>
</comment>
<reference evidence="6" key="1">
    <citation type="submission" date="2017-03" db="EMBL/GenBank/DDBJ databases">
        <title>Phytopthora megakarya and P. palmivora, two closely related causual agents of cacao black pod achieved similar genome size and gene model numbers by different mechanisms.</title>
        <authorList>
            <person name="Ali S."/>
            <person name="Shao J."/>
            <person name="Larry D.J."/>
            <person name="Kronmiller B."/>
            <person name="Shen D."/>
            <person name="Strem M.D."/>
            <person name="Melnick R.L."/>
            <person name="Guiltinan M.J."/>
            <person name="Tyler B.M."/>
            <person name="Meinhardt L.W."/>
            <person name="Bailey B.A."/>
        </authorList>
    </citation>
    <scope>NUCLEOTIDE SEQUENCE [LARGE SCALE GENOMIC DNA]</scope>
    <source>
        <strain evidence="6">zdho120</strain>
    </source>
</reference>
<dbReference type="InterPro" id="IPR005399">
    <property type="entry name" value="K_chnl_volt-dep_bsu_KCNAB-rel"/>
</dbReference>
<dbReference type="STRING" id="4795.A0A225WU04"/>
<gene>
    <name evidence="5" type="ORF">PHMEG_0005008</name>
</gene>
<accession>A0A225WU04</accession>
<feature type="domain" description="NADP-dependent oxidoreductase" evidence="4">
    <location>
        <begin position="28"/>
        <end position="232"/>
    </location>
</feature>
<dbReference type="InterPro" id="IPR036812">
    <property type="entry name" value="NAD(P)_OxRdtase_dom_sf"/>
</dbReference>
<dbReference type="Pfam" id="PF00248">
    <property type="entry name" value="Aldo_ket_red"/>
    <property type="match status" value="1"/>
</dbReference>
<comment type="caution">
    <text evidence="5">The sequence shown here is derived from an EMBL/GenBank/DDBJ whole genome shotgun (WGS) entry which is preliminary data.</text>
</comment>
<evidence type="ECO:0000256" key="1">
    <source>
        <dbReference type="ARBA" id="ARBA00006515"/>
    </source>
</evidence>
<dbReference type="PANTHER" id="PTHR43150">
    <property type="entry name" value="HYPERKINETIC, ISOFORM M"/>
    <property type="match status" value="1"/>
</dbReference>
<dbReference type="InterPro" id="IPR023210">
    <property type="entry name" value="NADP_OxRdtase_dom"/>
</dbReference>
<sequence>MAIASIANSTRMTYRFVDDSGLLVSKFGLGSWMDVNDKYTVDAWYEMMKLAFEHGVNFFDNAEAYGGGLGEENMGVVIIKCIAEGVCSREDLVITTKIFYRTKEFTVPAGPNERGLSRKHIIEGTKASFKCLEQECMDVLCCHRPDLRTSMEETKVGPSTGELLSGAIAACEITDGLGWIRPIVEQTIYSILDRNKVDFDYVDLYIKYKLGLTTSPPLGYGAFTGKYSTGTPGGFSYEFGYVEVIHAGL</sequence>
<organism evidence="5 6">
    <name type="scientific">Phytophthora megakarya</name>
    <dbReference type="NCBI Taxonomy" id="4795"/>
    <lineage>
        <taxon>Eukaryota</taxon>
        <taxon>Sar</taxon>
        <taxon>Stramenopiles</taxon>
        <taxon>Oomycota</taxon>
        <taxon>Peronosporomycetes</taxon>
        <taxon>Peronosporales</taxon>
        <taxon>Peronosporaceae</taxon>
        <taxon>Phytophthora</taxon>
    </lineage>
</organism>
<keyword evidence="6" id="KW-1185">Reference proteome</keyword>
<dbReference type="Proteomes" id="UP000198211">
    <property type="component" value="Unassembled WGS sequence"/>
</dbReference>
<evidence type="ECO:0000313" key="6">
    <source>
        <dbReference type="Proteomes" id="UP000198211"/>
    </source>
</evidence>
<protein>
    <recommendedName>
        <fullName evidence="4">NADP-dependent oxidoreductase domain-containing protein</fullName>
    </recommendedName>
</protein>
<proteinExistence type="inferred from homology"/>
<evidence type="ECO:0000313" key="5">
    <source>
        <dbReference type="EMBL" id="OWZ20569.1"/>
    </source>
</evidence>
<name>A0A225WU04_9STRA</name>
<dbReference type="PANTHER" id="PTHR43150:SF2">
    <property type="entry name" value="HYPERKINETIC, ISOFORM M"/>
    <property type="match status" value="1"/>
</dbReference>
<dbReference type="GO" id="GO:0016491">
    <property type="term" value="F:oxidoreductase activity"/>
    <property type="evidence" value="ECO:0007669"/>
    <property type="project" value="UniProtKB-KW"/>
</dbReference>
<dbReference type="OrthoDB" id="2310150at2759"/>
<dbReference type="SUPFAM" id="SSF51430">
    <property type="entry name" value="NAD(P)-linked oxidoreductase"/>
    <property type="match status" value="1"/>
</dbReference>
<keyword evidence="2" id="KW-0521">NADP</keyword>
<evidence type="ECO:0000259" key="4">
    <source>
        <dbReference type="Pfam" id="PF00248"/>
    </source>
</evidence>
<evidence type="ECO:0000256" key="2">
    <source>
        <dbReference type="ARBA" id="ARBA00022857"/>
    </source>
</evidence>
<dbReference type="AlphaFoldDB" id="A0A225WU04"/>
<dbReference type="EMBL" id="NBNE01000311">
    <property type="protein sequence ID" value="OWZ20569.1"/>
    <property type="molecule type" value="Genomic_DNA"/>
</dbReference>
<dbReference type="Gene3D" id="3.20.20.100">
    <property type="entry name" value="NADP-dependent oxidoreductase domain"/>
    <property type="match status" value="2"/>
</dbReference>
<keyword evidence="3" id="KW-0560">Oxidoreductase</keyword>
<evidence type="ECO:0000256" key="3">
    <source>
        <dbReference type="ARBA" id="ARBA00023002"/>
    </source>
</evidence>